<accession>D5ABT7</accession>
<proteinExistence type="evidence at transcript level"/>
<name>D5ABT7_PICSI</name>
<evidence type="ECO:0000256" key="1">
    <source>
        <dbReference type="SAM" id="MobiDB-lite"/>
    </source>
</evidence>
<feature type="region of interest" description="Disordered" evidence="1">
    <location>
        <begin position="57"/>
        <end position="117"/>
    </location>
</feature>
<feature type="chain" id="PRO_5003069143" evidence="2">
    <location>
        <begin position="27"/>
        <end position="117"/>
    </location>
</feature>
<protein>
    <submittedName>
        <fullName evidence="3">Uncharacterized protein</fullName>
    </submittedName>
</protein>
<dbReference type="EMBL" id="BT123702">
    <property type="protein sequence ID" value="ADE77006.1"/>
    <property type="molecule type" value="mRNA"/>
</dbReference>
<dbReference type="AlphaFoldDB" id="D5ABT7"/>
<feature type="compositionally biased region" description="Acidic residues" evidence="1">
    <location>
        <begin position="80"/>
        <end position="117"/>
    </location>
</feature>
<evidence type="ECO:0000313" key="3">
    <source>
        <dbReference type="EMBL" id="ADE77006.1"/>
    </source>
</evidence>
<organism evidence="3">
    <name type="scientific">Picea sitchensis</name>
    <name type="common">Sitka spruce</name>
    <name type="synonym">Pinus sitchensis</name>
    <dbReference type="NCBI Taxonomy" id="3332"/>
    <lineage>
        <taxon>Eukaryota</taxon>
        <taxon>Viridiplantae</taxon>
        <taxon>Streptophyta</taxon>
        <taxon>Embryophyta</taxon>
        <taxon>Tracheophyta</taxon>
        <taxon>Spermatophyta</taxon>
        <taxon>Pinopsida</taxon>
        <taxon>Pinidae</taxon>
        <taxon>Conifers I</taxon>
        <taxon>Pinales</taxon>
        <taxon>Pinaceae</taxon>
        <taxon>Picea</taxon>
    </lineage>
</organism>
<keyword evidence="2" id="KW-0732">Signal</keyword>
<evidence type="ECO:0000256" key="2">
    <source>
        <dbReference type="SAM" id="SignalP"/>
    </source>
</evidence>
<feature type="signal peptide" evidence="2">
    <location>
        <begin position="1"/>
        <end position="26"/>
    </location>
</feature>
<sequence length="117" mass="13301">MTRRRRTEHAELAGVVICFLLSIGTAAKMQVSDRFEGTCCQETLRRLPKHFFLVWNTGIPEDPVDPHEIDPNYNGSDTDMRDDDDDESNEEDTVNDNDDDHNDDDQDNDDDLVVGSS</sequence>
<reference evidence="3" key="1">
    <citation type="submission" date="2010-04" db="EMBL/GenBank/DDBJ databases">
        <authorList>
            <person name="Reid K.E."/>
            <person name="Liao N."/>
            <person name="Chan S."/>
            <person name="Docking R."/>
            <person name="Taylor G."/>
            <person name="Moore R."/>
            <person name="Mayo M."/>
            <person name="Munro S."/>
            <person name="King J."/>
            <person name="Yanchuk A."/>
            <person name="Holt R."/>
            <person name="Jones S."/>
            <person name="Marra M."/>
            <person name="Ritland C.E."/>
            <person name="Ritland K."/>
            <person name="Bohlmann J."/>
        </authorList>
    </citation>
    <scope>NUCLEOTIDE SEQUENCE</scope>
    <source>
        <tissue evidence="3">Bud</tissue>
    </source>
</reference>
<dbReference type="OMA" id="ENHAHDE"/>